<accession>A0A4Q0YNY7</accession>
<protein>
    <recommendedName>
        <fullName evidence="3">Phosphoglycerate mutase</fullName>
    </recommendedName>
</protein>
<proteinExistence type="predicted"/>
<dbReference type="SMART" id="SM00855">
    <property type="entry name" value="PGAM"/>
    <property type="match status" value="1"/>
</dbReference>
<dbReference type="PANTHER" id="PTHR48100:SF1">
    <property type="entry name" value="HISTIDINE PHOSPHATASE FAMILY PROTEIN-RELATED"/>
    <property type="match status" value="1"/>
</dbReference>
<dbReference type="AlphaFoldDB" id="A0A4Q0YNY7"/>
<dbReference type="GO" id="GO:0016791">
    <property type="term" value="F:phosphatase activity"/>
    <property type="evidence" value="ECO:0007669"/>
    <property type="project" value="TreeGrafter"/>
</dbReference>
<dbReference type="Proteomes" id="UP000290287">
    <property type="component" value="Unassembled WGS sequence"/>
</dbReference>
<organism evidence="1 2">
    <name type="scientific">Veronia nyctiphanis</name>
    <dbReference type="NCBI Taxonomy" id="1278244"/>
    <lineage>
        <taxon>Bacteria</taxon>
        <taxon>Pseudomonadati</taxon>
        <taxon>Pseudomonadota</taxon>
        <taxon>Gammaproteobacteria</taxon>
        <taxon>Vibrionales</taxon>
        <taxon>Vibrionaceae</taxon>
        <taxon>Veronia</taxon>
    </lineage>
</organism>
<dbReference type="EMBL" id="PEIB01000016">
    <property type="protein sequence ID" value="RXJ72700.1"/>
    <property type="molecule type" value="Genomic_DNA"/>
</dbReference>
<evidence type="ECO:0000313" key="1">
    <source>
        <dbReference type="EMBL" id="RXJ72700.1"/>
    </source>
</evidence>
<dbReference type="Gene3D" id="3.40.50.1240">
    <property type="entry name" value="Phosphoglycerate mutase-like"/>
    <property type="match status" value="1"/>
</dbReference>
<sequence length="194" mass="21602">MYLREESAMDIFFLRHAESLSNCNGSYSSDPGEPLTQKGYMDAERIIPDLLDLNLDIIMCSPCLRARDTIAPIKRELDISVNILPALAEGQNIGVDQLISPEPADFVFDANGELFPPEDESAGAFLSRVRQSVSTINEIQAKRILVVSHGHMLREILNEYLQTDVKICFPHDNCGLTHISIGSGVTCHYINRIL</sequence>
<gene>
    <name evidence="1" type="ORF">CS022_13755</name>
</gene>
<dbReference type="PANTHER" id="PTHR48100">
    <property type="entry name" value="BROAD-SPECIFICITY PHOSPHATASE YOR283W-RELATED"/>
    <property type="match status" value="1"/>
</dbReference>
<dbReference type="Pfam" id="PF00300">
    <property type="entry name" value="His_Phos_1"/>
    <property type="match status" value="1"/>
</dbReference>
<dbReference type="InterPro" id="IPR013078">
    <property type="entry name" value="His_Pase_superF_clade-1"/>
</dbReference>
<evidence type="ECO:0008006" key="3">
    <source>
        <dbReference type="Google" id="ProtNLM"/>
    </source>
</evidence>
<dbReference type="SUPFAM" id="SSF53254">
    <property type="entry name" value="Phosphoglycerate mutase-like"/>
    <property type="match status" value="1"/>
</dbReference>
<name>A0A4Q0YNY7_9GAMM</name>
<evidence type="ECO:0000313" key="2">
    <source>
        <dbReference type="Proteomes" id="UP000290287"/>
    </source>
</evidence>
<dbReference type="GO" id="GO:0005737">
    <property type="term" value="C:cytoplasm"/>
    <property type="evidence" value="ECO:0007669"/>
    <property type="project" value="TreeGrafter"/>
</dbReference>
<dbReference type="InterPro" id="IPR029033">
    <property type="entry name" value="His_PPase_superfam"/>
</dbReference>
<comment type="caution">
    <text evidence="1">The sequence shown here is derived from an EMBL/GenBank/DDBJ whole genome shotgun (WGS) entry which is preliminary data.</text>
</comment>
<dbReference type="CDD" id="cd07067">
    <property type="entry name" value="HP_PGM_like"/>
    <property type="match status" value="1"/>
</dbReference>
<keyword evidence="2" id="KW-1185">Reference proteome</keyword>
<dbReference type="InterPro" id="IPR050275">
    <property type="entry name" value="PGM_Phosphatase"/>
</dbReference>
<reference evidence="1 2" key="1">
    <citation type="submission" date="2017-10" db="EMBL/GenBank/DDBJ databases">
        <title>Nyctiphanis sp. nov., isolated from the stomach of the euphausiid Nyctiphanes simplex (Hansen, 1911) in the Gulf of California.</title>
        <authorList>
            <person name="Gomez-Gil B."/>
            <person name="Aguilar-Mendez M."/>
            <person name="Lopez-Cortes A."/>
            <person name="Gomez-Gutierrez J."/>
            <person name="Roque A."/>
            <person name="Lang E."/>
            <person name="Gonzalez-Castillo A."/>
        </authorList>
    </citation>
    <scope>NUCLEOTIDE SEQUENCE [LARGE SCALE GENOMIC DNA]</scope>
    <source>
        <strain evidence="1 2">CAIM 600</strain>
    </source>
</reference>